<name>A0A392NVC6_9FABA</name>
<comment type="caution">
    <text evidence="3">The sequence shown here is derived from an EMBL/GenBank/DDBJ whole genome shotgun (WGS) entry which is preliminary data.</text>
</comment>
<dbReference type="Pfam" id="PF02270">
    <property type="entry name" value="TFIIF_beta"/>
    <property type="match status" value="1"/>
</dbReference>
<organism evidence="3 4">
    <name type="scientific">Trifolium medium</name>
    <dbReference type="NCBI Taxonomy" id="97028"/>
    <lineage>
        <taxon>Eukaryota</taxon>
        <taxon>Viridiplantae</taxon>
        <taxon>Streptophyta</taxon>
        <taxon>Embryophyta</taxon>
        <taxon>Tracheophyta</taxon>
        <taxon>Spermatophyta</taxon>
        <taxon>Magnoliopsida</taxon>
        <taxon>eudicotyledons</taxon>
        <taxon>Gunneridae</taxon>
        <taxon>Pentapetalae</taxon>
        <taxon>rosids</taxon>
        <taxon>fabids</taxon>
        <taxon>Fabales</taxon>
        <taxon>Fabaceae</taxon>
        <taxon>Papilionoideae</taxon>
        <taxon>50 kb inversion clade</taxon>
        <taxon>NPAAA clade</taxon>
        <taxon>Hologalegina</taxon>
        <taxon>IRL clade</taxon>
        <taxon>Trifolieae</taxon>
        <taxon>Trifolium</taxon>
    </lineage>
</organism>
<dbReference type="InterPro" id="IPR040450">
    <property type="entry name" value="TFIIF_beta_HTH"/>
</dbReference>
<protein>
    <submittedName>
        <fullName evidence="3">General transcription factor iif subunit 2-like</fullName>
    </submittedName>
</protein>
<accession>A0A392NVC6</accession>
<evidence type="ECO:0000256" key="1">
    <source>
        <dbReference type="SAM" id="MobiDB-lite"/>
    </source>
</evidence>
<dbReference type="AlphaFoldDB" id="A0A392NVC6"/>
<dbReference type="EMBL" id="LXQA010052087">
    <property type="protein sequence ID" value="MCI03404.1"/>
    <property type="molecule type" value="Genomic_DNA"/>
</dbReference>
<dbReference type="GO" id="GO:0006367">
    <property type="term" value="P:transcription initiation at RNA polymerase II promoter"/>
    <property type="evidence" value="ECO:0007669"/>
    <property type="project" value="InterPro"/>
</dbReference>
<sequence>MRPMPGMVSFSVAGPPMLSQLRLQTTLLNYDNEIKMTEKKKAPGRGTETKRTRRDRGEMEEIIFKLFERQPNWSLRNLIQETDQPE</sequence>
<feature type="region of interest" description="Disordered" evidence="1">
    <location>
        <begin position="34"/>
        <end position="56"/>
    </location>
</feature>
<dbReference type="SUPFAM" id="SSF46785">
    <property type="entry name" value="Winged helix' DNA-binding domain"/>
    <property type="match status" value="1"/>
</dbReference>
<dbReference type="InterPro" id="IPR036390">
    <property type="entry name" value="WH_DNA-bd_sf"/>
</dbReference>
<evidence type="ECO:0000259" key="2">
    <source>
        <dbReference type="Pfam" id="PF02270"/>
    </source>
</evidence>
<reference evidence="3 4" key="1">
    <citation type="journal article" date="2018" name="Front. Plant Sci.">
        <title>Red Clover (Trifolium pratense) and Zigzag Clover (T. medium) - A Picture of Genomic Similarities and Differences.</title>
        <authorList>
            <person name="Dluhosova J."/>
            <person name="Istvanek J."/>
            <person name="Nedelnik J."/>
            <person name="Repkova J."/>
        </authorList>
    </citation>
    <scope>NUCLEOTIDE SEQUENCE [LARGE SCALE GENOMIC DNA]</scope>
    <source>
        <strain evidence="4">cv. 10/8</strain>
        <tissue evidence="3">Leaf</tissue>
    </source>
</reference>
<dbReference type="InterPro" id="IPR036388">
    <property type="entry name" value="WH-like_DNA-bd_sf"/>
</dbReference>
<dbReference type="PANTHER" id="PTHR10445:SF2">
    <property type="entry name" value="TRANSCRIPTION INITIATION FACTOR IIF, BETA SUBUNIT"/>
    <property type="match status" value="1"/>
</dbReference>
<evidence type="ECO:0000313" key="4">
    <source>
        <dbReference type="Proteomes" id="UP000265520"/>
    </source>
</evidence>
<dbReference type="Proteomes" id="UP000265520">
    <property type="component" value="Unassembled WGS sequence"/>
</dbReference>
<evidence type="ECO:0000313" key="3">
    <source>
        <dbReference type="EMBL" id="MCI03404.1"/>
    </source>
</evidence>
<dbReference type="GO" id="GO:0005674">
    <property type="term" value="C:transcription factor TFIIF complex"/>
    <property type="evidence" value="ECO:0007669"/>
    <property type="project" value="InterPro"/>
</dbReference>
<dbReference type="InterPro" id="IPR003196">
    <property type="entry name" value="TFIIF_beta"/>
</dbReference>
<keyword evidence="4" id="KW-1185">Reference proteome</keyword>
<feature type="domain" description="TFIIF beta subunit HTH" evidence="2">
    <location>
        <begin position="53"/>
        <end position="86"/>
    </location>
</feature>
<feature type="non-terminal residue" evidence="3">
    <location>
        <position position="86"/>
    </location>
</feature>
<proteinExistence type="predicted"/>
<dbReference type="PANTHER" id="PTHR10445">
    <property type="entry name" value="GENERAL TRANSCRIPTION FACTOR IIF SUBUNIT 2"/>
    <property type="match status" value="1"/>
</dbReference>
<dbReference type="Gene3D" id="1.10.10.10">
    <property type="entry name" value="Winged helix-like DNA-binding domain superfamily/Winged helix DNA-binding domain"/>
    <property type="match status" value="1"/>
</dbReference>